<keyword evidence="2 3" id="KW-0808">Transferase</keyword>
<protein>
    <submittedName>
        <fullName evidence="3">Heptosyltransferase-2</fullName>
    </submittedName>
</protein>
<dbReference type="AlphaFoldDB" id="A0A1M6N5W6"/>
<dbReference type="STRING" id="228958.SAMN04488007_1916"/>
<evidence type="ECO:0000256" key="1">
    <source>
        <dbReference type="ARBA" id="ARBA00022676"/>
    </source>
</evidence>
<dbReference type="InterPro" id="IPR051199">
    <property type="entry name" value="LPS_LOS_Heptosyltrfase"/>
</dbReference>
<gene>
    <name evidence="3" type="ORF">SAMN04488007_1916</name>
</gene>
<reference evidence="4" key="1">
    <citation type="submission" date="2016-11" db="EMBL/GenBank/DDBJ databases">
        <authorList>
            <person name="Varghese N."/>
            <person name="Submissions S."/>
        </authorList>
    </citation>
    <scope>NUCLEOTIDE SEQUENCE [LARGE SCALE GENOMIC DNA]</scope>
    <source>
        <strain evidence="4">DSM 16478</strain>
    </source>
</reference>
<dbReference type="Gene3D" id="3.40.50.2000">
    <property type="entry name" value="Glycogen Phosphorylase B"/>
    <property type="match status" value="2"/>
</dbReference>
<dbReference type="PANTHER" id="PTHR30160:SF7">
    <property type="entry name" value="ADP-HEPTOSE--LPS HEPTOSYLTRANSFERASE 2"/>
    <property type="match status" value="1"/>
</dbReference>
<dbReference type="Proteomes" id="UP000184314">
    <property type="component" value="Unassembled WGS sequence"/>
</dbReference>
<keyword evidence="1" id="KW-0328">Glycosyltransferase</keyword>
<dbReference type="GO" id="GO:0008713">
    <property type="term" value="F:ADP-heptose-lipopolysaccharide heptosyltransferase activity"/>
    <property type="evidence" value="ECO:0007669"/>
    <property type="project" value="TreeGrafter"/>
</dbReference>
<dbReference type="EMBL" id="FQZX01000001">
    <property type="protein sequence ID" value="SHJ91107.1"/>
    <property type="molecule type" value="Genomic_DNA"/>
</dbReference>
<evidence type="ECO:0000313" key="3">
    <source>
        <dbReference type="EMBL" id="SHJ91107.1"/>
    </source>
</evidence>
<name>A0A1M6N5W6_9FLAO</name>
<dbReference type="PANTHER" id="PTHR30160">
    <property type="entry name" value="TETRAACYLDISACCHARIDE 4'-KINASE-RELATED"/>
    <property type="match status" value="1"/>
</dbReference>
<organism evidence="3 4">
    <name type="scientific">Maribacter aquivivus</name>
    <dbReference type="NCBI Taxonomy" id="228958"/>
    <lineage>
        <taxon>Bacteria</taxon>
        <taxon>Pseudomonadati</taxon>
        <taxon>Bacteroidota</taxon>
        <taxon>Flavobacteriia</taxon>
        <taxon>Flavobacteriales</taxon>
        <taxon>Flavobacteriaceae</taxon>
        <taxon>Maribacter</taxon>
    </lineage>
</organism>
<dbReference type="GO" id="GO:0009244">
    <property type="term" value="P:lipopolysaccharide core region biosynthetic process"/>
    <property type="evidence" value="ECO:0007669"/>
    <property type="project" value="TreeGrafter"/>
</dbReference>
<dbReference type="GO" id="GO:0005829">
    <property type="term" value="C:cytosol"/>
    <property type="evidence" value="ECO:0007669"/>
    <property type="project" value="TreeGrafter"/>
</dbReference>
<evidence type="ECO:0000256" key="2">
    <source>
        <dbReference type="ARBA" id="ARBA00022679"/>
    </source>
</evidence>
<dbReference type="SUPFAM" id="SSF53756">
    <property type="entry name" value="UDP-Glycosyltransferase/glycogen phosphorylase"/>
    <property type="match status" value="1"/>
</dbReference>
<dbReference type="Pfam" id="PF01075">
    <property type="entry name" value="Glyco_transf_9"/>
    <property type="match status" value="1"/>
</dbReference>
<dbReference type="InterPro" id="IPR002201">
    <property type="entry name" value="Glyco_trans_9"/>
</dbReference>
<keyword evidence="4" id="KW-1185">Reference proteome</keyword>
<accession>A0A1M6N5W6</accession>
<evidence type="ECO:0000313" key="4">
    <source>
        <dbReference type="Proteomes" id="UP000184314"/>
    </source>
</evidence>
<sequence>MVGNKFLVIQQKMIGDVLNSTLICEHLKIHFPYATIHYVIYEHTLPVVEGNPFIDKIILFKKEYKKSKSKFYKFLKEFKQEEYTAVIDVYCKTESNLISYFSKAKTKISYEKWYSKFIYTDLFTYSKSTDTELGLAVENRLLLLKPLIDKLKEENLAPKIFLREEELIKAKDLLIKSGIDLSEPILMIGIKGSSDDKTYPLKYLAELINEITNLKSINILLNYTPDQKSSVQELLSYCSENSKNCIHEDIFCNSLRDFLALLKQCNGYFGNEGGASNMSKALGVPNFAIFSPWISKEAWFTYHSDPKNWAVHLKDFKPELINNKSKKEKKENVISLYKEFTSDLFKDKVISYMESQIF</sequence>
<proteinExistence type="predicted"/>
<dbReference type="CDD" id="cd03789">
    <property type="entry name" value="GT9_LPS_heptosyltransferase"/>
    <property type="match status" value="1"/>
</dbReference>